<evidence type="ECO:0000256" key="5">
    <source>
        <dbReference type="ARBA" id="ARBA00023180"/>
    </source>
</evidence>
<dbReference type="GO" id="GO:0046872">
    <property type="term" value="F:metal ion binding"/>
    <property type="evidence" value="ECO:0007669"/>
    <property type="project" value="UniProtKB-KW"/>
</dbReference>
<evidence type="ECO:0000313" key="10">
    <source>
        <dbReference type="EMBL" id="GIY76266.1"/>
    </source>
</evidence>
<evidence type="ECO:0000256" key="6">
    <source>
        <dbReference type="PIRSR" id="PIRSR624869-1"/>
    </source>
</evidence>
<dbReference type="CDD" id="cd10314">
    <property type="entry name" value="FAM20_C"/>
    <property type="match status" value="1"/>
</dbReference>
<evidence type="ECO:0000313" key="11">
    <source>
        <dbReference type="Proteomes" id="UP001054837"/>
    </source>
</evidence>
<dbReference type="InterPro" id="IPR024869">
    <property type="entry name" value="FAM20"/>
</dbReference>
<reference evidence="10 11" key="1">
    <citation type="submission" date="2021-06" db="EMBL/GenBank/DDBJ databases">
        <title>Caerostris darwini draft genome.</title>
        <authorList>
            <person name="Kono N."/>
            <person name="Arakawa K."/>
        </authorList>
    </citation>
    <scope>NUCLEOTIDE SEQUENCE [LARGE SCALE GENOMIC DNA]</scope>
</reference>
<gene>
    <name evidence="10" type="primary">CG31145</name>
    <name evidence="10" type="ORF">CDAR_557401</name>
</gene>
<proteinExistence type="inferred from homology"/>
<evidence type="ECO:0000256" key="2">
    <source>
        <dbReference type="ARBA" id="ARBA00006557"/>
    </source>
</evidence>
<name>A0AAV4W0M6_9ARAC</name>
<dbReference type="Pfam" id="PF06702">
    <property type="entry name" value="Fam20C"/>
    <property type="match status" value="1"/>
</dbReference>
<feature type="active site" evidence="6">
    <location>
        <position position="311"/>
    </location>
</feature>
<feature type="non-terminal residue" evidence="10">
    <location>
        <position position="1"/>
    </location>
</feature>
<sequence length="424" mass="49756">LRVLPDTLEANSLLRSRFISECLNPEKNRHFVDKRRRFPELVQLSKEMKTSHLFGSSFRKPRITVQELQKIQLTNNFTTLQEFQFGISNEELYKANDLVINTLLKRMATMSIKSVVESTRGTQLKLIVTYEDGSEAMLKPMRFDRSRETDPNHFYFTDFERHNSEIAAFHLDRILGFRRCPPIVGRKIQIRSELFEKADQQLKRTFFISPANNVCFHGHCRYYCDTSHAICGKPDTVEVSLAAMLPATSLMERKRWRNPWRRSYKKREVALWEKDDSYCQKVKEQPLYNNSKRLADVMDMVILDFLIGNLDRHHYETFKSFGNDSFILHLDQGRGFGKANHDEMTILAPLKQCCFLHAKTFHRLVELQHDDMKLSTLMSCSLYRDPLNPVLLDAHLEALDRRLEIVLNTIINCIQKHAMNNVFF</sequence>
<feature type="binding site" evidence="8">
    <location>
        <position position="331"/>
    </location>
    <ligand>
        <name>Mn(2+)</name>
        <dbReference type="ChEBI" id="CHEBI:29035"/>
    </ligand>
</feature>
<feature type="binding site" evidence="7">
    <location>
        <position position="139"/>
    </location>
    <ligand>
        <name>ATP</name>
        <dbReference type="ChEBI" id="CHEBI:30616"/>
    </ligand>
</feature>
<evidence type="ECO:0000256" key="1">
    <source>
        <dbReference type="ARBA" id="ARBA00004555"/>
    </source>
</evidence>
<accession>A0AAV4W0M6</accession>
<keyword evidence="11" id="KW-1185">Reference proteome</keyword>
<feature type="binding site" evidence="7">
    <location>
        <position position="160"/>
    </location>
    <ligand>
        <name>ATP</name>
        <dbReference type="ChEBI" id="CHEBI:30616"/>
    </ligand>
</feature>
<feature type="binding site" evidence="7">
    <location>
        <position position="331"/>
    </location>
    <ligand>
        <name>ATP</name>
        <dbReference type="ChEBI" id="CHEBI:30616"/>
    </ligand>
</feature>
<evidence type="ECO:0000256" key="7">
    <source>
        <dbReference type="PIRSR" id="PIRSR624869-2"/>
    </source>
</evidence>
<protein>
    <recommendedName>
        <fullName evidence="9">FAM20 C-terminal domain-containing protein</fullName>
    </recommendedName>
</protein>
<comment type="caution">
    <text evidence="10">The sequence shown here is derived from an EMBL/GenBank/DDBJ whole genome shotgun (WGS) entry which is preliminary data.</text>
</comment>
<feature type="binding site" evidence="8">
    <location>
        <position position="160"/>
    </location>
    <ligand>
        <name>Mn(2+)</name>
        <dbReference type="ChEBI" id="CHEBI:29035"/>
    </ligand>
</feature>
<dbReference type="PANTHER" id="PTHR12450:SF22">
    <property type="entry name" value="EXTRACELLULAR SERINE_THREONINE PROTEIN CG31145"/>
    <property type="match status" value="1"/>
</dbReference>
<feature type="binding site" evidence="7">
    <location>
        <begin position="242"/>
        <end position="245"/>
    </location>
    <ligand>
        <name>ATP</name>
        <dbReference type="ChEBI" id="CHEBI:30616"/>
    </ligand>
</feature>
<dbReference type="GO" id="GO:0005524">
    <property type="term" value="F:ATP binding"/>
    <property type="evidence" value="ECO:0007669"/>
    <property type="project" value="UniProtKB-KW"/>
</dbReference>
<keyword evidence="7" id="KW-0067">ATP-binding</keyword>
<keyword evidence="5" id="KW-0325">Glycoprotein</keyword>
<keyword evidence="4" id="KW-1015">Disulfide bond</keyword>
<evidence type="ECO:0000256" key="3">
    <source>
        <dbReference type="ARBA" id="ARBA00023034"/>
    </source>
</evidence>
<keyword evidence="3" id="KW-0333">Golgi apparatus</keyword>
<dbReference type="AlphaFoldDB" id="A0AAV4W0M6"/>
<evidence type="ECO:0000259" key="9">
    <source>
        <dbReference type="Pfam" id="PF06702"/>
    </source>
</evidence>
<keyword evidence="8" id="KW-0479">Metal-binding</keyword>
<comment type="cofactor">
    <cofactor evidence="8">
        <name>Mn(2+)</name>
        <dbReference type="ChEBI" id="CHEBI:29035"/>
    </cofactor>
</comment>
<comment type="similarity">
    <text evidence="2">Belongs to the FAM20 family.</text>
</comment>
<comment type="subcellular location">
    <subcellularLocation>
        <location evidence="1">Golgi apparatus</location>
    </subcellularLocation>
</comment>
<feature type="domain" description="FAM20 C-terminal" evidence="9">
    <location>
        <begin position="206"/>
        <end position="422"/>
    </location>
</feature>
<feature type="binding site" evidence="7">
    <location>
        <position position="123"/>
    </location>
    <ligand>
        <name>ATP</name>
        <dbReference type="ChEBI" id="CHEBI:30616"/>
    </ligand>
</feature>
<dbReference type="EMBL" id="BPLQ01013974">
    <property type="protein sequence ID" value="GIY76266.1"/>
    <property type="molecule type" value="Genomic_DNA"/>
</dbReference>
<feature type="binding site" evidence="7">
    <location>
        <position position="316"/>
    </location>
    <ligand>
        <name>ATP</name>
        <dbReference type="ChEBI" id="CHEBI:30616"/>
    </ligand>
</feature>
<keyword evidence="7" id="KW-0547">Nucleotide-binding</keyword>
<dbReference type="Proteomes" id="UP001054837">
    <property type="component" value="Unassembled WGS sequence"/>
</dbReference>
<dbReference type="GO" id="GO:0004674">
    <property type="term" value="F:protein serine/threonine kinase activity"/>
    <property type="evidence" value="ECO:0007669"/>
    <property type="project" value="TreeGrafter"/>
</dbReference>
<dbReference type="GO" id="GO:0005794">
    <property type="term" value="C:Golgi apparatus"/>
    <property type="evidence" value="ECO:0007669"/>
    <property type="project" value="UniProtKB-SubCell"/>
</dbReference>
<dbReference type="PANTHER" id="PTHR12450">
    <property type="entry name" value="DENTIN MATRIX PROTEIN 4 PROTEIN FAM20"/>
    <property type="match status" value="1"/>
</dbReference>
<evidence type="ECO:0000256" key="8">
    <source>
        <dbReference type="PIRSR" id="PIRSR624869-3"/>
    </source>
</evidence>
<dbReference type="InterPro" id="IPR009581">
    <property type="entry name" value="FAM20_C"/>
</dbReference>
<organism evidence="10 11">
    <name type="scientific">Caerostris darwini</name>
    <dbReference type="NCBI Taxonomy" id="1538125"/>
    <lineage>
        <taxon>Eukaryota</taxon>
        <taxon>Metazoa</taxon>
        <taxon>Ecdysozoa</taxon>
        <taxon>Arthropoda</taxon>
        <taxon>Chelicerata</taxon>
        <taxon>Arachnida</taxon>
        <taxon>Araneae</taxon>
        <taxon>Araneomorphae</taxon>
        <taxon>Entelegynae</taxon>
        <taxon>Araneoidea</taxon>
        <taxon>Araneidae</taxon>
        <taxon>Caerostris</taxon>
    </lineage>
</organism>
<evidence type="ECO:0000256" key="4">
    <source>
        <dbReference type="ARBA" id="ARBA00023157"/>
    </source>
</evidence>
<keyword evidence="8" id="KW-0464">Manganese</keyword>